<keyword evidence="3" id="KW-1185">Reference proteome</keyword>
<protein>
    <submittedName>
        <fullName evidence="2">Uncharacterized protein</fullName>
    </submittedName>
</protein>
<dbReference type="KEGG" id="xoo:XOO0408"/>
<organism evidence="2 3">
    <name type="scientific">Xanthomonas oryzae pv. oryzae (strain KACC10331 / KXO85)</name>
    <dbReference type="NCBI Taxonomy" id="291331"/>
    <lineage>
        <taxon>Bacteria</taxon>
        <taxon>Pseudomonadati</taxon>
        <taxon>Pseudomonadota</taxon>
        <taxon>Gammaproteobacteria</taxon>
        <taxon>Lysobacterales</taxon>
        <taxon>Lysobacteraceae</taxon>
        <taxon>Xanthomonas</taxon>
    </lineage>
</organism>
<proteinExistence type="predicted"/>
<accession>Q5H5V8</accession>
<dbReference type="HOGENOM" id="CLU_1947997_0_0_6"/>
<dbReference type="Proteomes" id="UP000006735">
    <property type="component" value="Chromosome"/>
</dbReference>
<reference evidence="2 3" key="1">
    <citation type="journal article" date="2005" name="Nucleic Acids Res.">
        <title>The genome sequence of Xanthomonas oryzae pathovar oryzae KACC10331, the bacterial blight pathogen of rice.</title>
        <authorList>
            <person name="Lee B.M."/>
            <person name="Park Y.J."/>
            <person name="Park D.S."/>
            <person name="Kang H.W."/>
            <person name="Kim J.G."/>
            <person name="Song E.S."/>
            <person name="Park I.C."/>
            <person name="Yoon U.H."/>
            <person name="Hahn J.H."/>
            <person name="Koo B.S."/>
            <person name="Lee G.B."/>
            <person name="Kim H."/>
            <person name="Park H.S."/>
            <person name="Yoon K.O."/>
            <person name="Kim J.H."/>
            <person name="Jung C.H."/>
            <person name="Koh N.H."/>
            <person name="Seo J.S."/>
            <person name="Go S.J."/>
        </authorList>
    </citation>
    <scope>NUCLEOTIDE SEQUENCE [LARGE SCALE GENOMIC DNA]</scope>
    <source>
        <strain evidence="3">KACC10331 / KXO85</strain>
    </source>
</reference>
<evidence type="ECO:0000313" key="3">
    <source>
        <dbReference type="Proteomes" id="UP000006735"/>
    </source>
</evidence>
<dbReference type="AlphaFoldDB" id="Q5H5V8"/>
<gene>
    <name evidence="2" type="ordered locus">XOO0408</name>
</gene>
<evidence type="ECO:0000313" key="2">
    <source>
        <dbReference type="EMBL" id="AAW73662.1"/>
    </source>
</evidence>
<sequence length="129" mass="14246">MLSAALKQRTAADRLLHVSSGLLLRIAWSLQKTAAAAGHQLSQHMMRLMNRAKHGLRHVHRQLDWSLHAHRRWTLGGMDAAKELTWGTCSLSCDDGRARTQQPSHRSGALQPDLSVSQPAAKARSCALQ</sequence>
<dbReference type="EMBL" id="AE013598">
    <property type="protein sequence ID" value="AAW73662.1"/>
    <property type="molecule type" value="Genomic_DNA"/>
</dbReference>
<feature type="region of interest" description="Disordered" evidence="1">
    <location>
        <begin position="95"/>
        <end position="129"/>
    </location>
</feature>
<evidence type="ECO:0000256" key="1">
    <source>
        <dbReference type="SAM" id="MobiDB-lite"/>
    </source>
</evidence>
<name>Q5H5V8_XANOR</name>